<keyword evidence="6" id="KW-0378">Hydrolase</keyword>
<keyword evidence="4" id="KW-1015">Disulfide bond</keyword>
<reference evidence="9" key="2">
    <citation type="submission" date="2025-08" db="UniProtKB">
        <authorList>
            <consortium name="Ensembl"/>
        </authorList>
    </citation>
    <scope>IDENTIFICATION</scope>
</reference>
<name>A0AAQ4QWJ4_GASAC</name>
<evidence type="ECO:0000259" key="8">
    <source>
        <dbReference type="PROSITE" id="PS50240"/>
    </source>
</evidence>
<evidence type="ECO:0000256" key="1">
    <source>
        <dbReference type="ARBA" id="ARBA00004613"/>
    </source>
</evidence>
<dbReference type="GO" id="GO:0004252">
    <property type="term" value="F:serine-type endopeptidase activity"/>
    <property type="evidence" value="ECO:0007669"/>
    <property type="project" value="InterPro"/>
</dbReference>
<dbReference type="Ensembl" id="ENSGACT00000039592.1">
    <property type="protein sequence ID" value="ENSGACP00000055240.1"/>
    <property type="gene ID" value="ENSGACG00000027088.1"/>
</dbReference>
<dbReference type="PRINTS" id="PR00722">
    <property type="entry name" value="CHYMOTRYPSIN"/>
</dbReference>
<dbReference type="GeneTree" id="ENSGT00940000157791"/>
<dbReference type="PROSITE" id="PS50240">
    <property type="entry name" value="TRYPSIN_DOM"/>
    <property type="match status" value="1"/>
</dbReference>
<keyword evidence="10" id="KW-1185">Reference proteome</keyword>
<dbReference type="Gene3D" id="2.40.10.10">
    <property type="entry name" value="Trypsin-like serine proteases"/>
    <property type="match status" value="3"/>
</dbReference>
<keyword evidence="2" id="KW-0964">Secreted</keyword>
<dbReference type="FunFam" id="2.40.10.10:FF:000054">
    <property type="entry name" value="Complement C1r subcomponent"/>
    <property type="match status" value="1"/>
</dbReference>
<dbReference type="InterPro" id="IPR018114">
    <property type="entry name" value="TRYPSIN_HIS"/>
</dbReference>
<organism evidence="9 10">
    <name type="scientific">Gasterosteus aculeatus aculeatus</name>
    <name type="common">three-spined stickleback</name>
    <dbReference type="NCBI Taxonomy" id="481459"/>
    <lineage>
        <taxon>Eukaryota</taxon>
        <taxon>Metazoa</taxon>
        <taxon>Chordata</taxon>
        <taxon>Craniata</taxon>
        <taxon>Vertebrata</taxon>
        <taxon>Euteleostomi</taxon>
        <taxon>Actinopterygii</taxon>
        <taxon>Neopterygii</taxon>
        <taxon>Teleostei</taxon>
        <taxon>Neoteleostei</taxon>
        <taxon>Acanthomorphata</taxon>
        <taxon>Eupercaria</taxon>
        <taxon>Perciformes</taxon>
        <taxon>Cottioidei</taxon>
        <taxon>Gasterosteales</taxon>
        <taxon>Gasterosteidae</taxon>
        <taxon>Gasterosteus</taxon>
    </lineage>
</organism>
<feature type="domain" description="Peptidase S1" evidence="8">
    <location>
        <begin position="42"/>
        <end position="273"/>
    </location>
</feature>
<dbReference type="InterPro" id="IPR043504">
    <property type="entry name" value="Peptidase_S1_PA_chymotrypsin"/>
</dbReference>
<feature type="signal peptide" evidence="7">
    <location>
        <begin position="1"/>
        <end position="23"/>
    </location>
</feature>
<accession>A0AAQ4QWJ4</accession>
<comment type="subcellular location">
    <subcellularLocation>
        <location evidence="1">Secreted</location>
    </subcellularLocation>
</comment>
<evidence type="ECO:0000256" key="3">
    <source>
        <dbReference type="ARBA" id="ARBA00022729"/>
    </source>
</evidence>
<dbReference type="Proteomes" id="UP000007635">
    <property type="component" value="Chromosome XIX"/>
</dbReference>
<evidence type="ECO:0000256" key="2">
    <source>
        <dbReference type="ARBA" id="ARBA00022525"/>
    </source>
</evidence>
<keyword evidence="6" id="KW-0720">Serine protease</keyword>
<proteinExistence type="predicted"/>
<dbReference type="SMART" id="SM00020">
    <property type="entry name" value="Tryp_SPc"/>
    <property type="match status" value="1"/>
</dbReference>
<evidence type="ECO:0000256" key="5">
    <source>
        <dbReference type="ARBA" id="ARBA00023180"/>
    </source>
</evidence>
<dbReference type="PANTHER" id="PTHR24253:SF153">
    <property type="entry name" value="SERINE PROTEASE HEPSIN"/>
    <property type="match status" value="1"/>
</dbReference>
<reference evidence="9 10" key="1">
    <citation type="journal article" date="2021" name="G3 (Bethesda)">
        <title>Improved contiguity of the threespine stickleback genome using long-read sequencing.</title>
        <authorList>
            <person name="Nath S."/>
            <person name="Shaw D.E."/>
            <person name="White M.A."/>
        </authorList>
    </citation>
    <scope>NUCLEOTIDE SEQUENCE [LARGE SCALE GENOMIC DNA]</scope>
    <source>
        <strain evidence="9 10">Lake Benthic</strain>
    </source>
</reference>
<dbReference type="InterPro" id="IPR009003">
    <property type="entry name" value="Peptidase_S1_PA"/>
</dbReference>
<dbReference type="AlphaFoldDB" id="A0AAQ4QWJ4"/>
<dbReference type="SUPFAM" id="SSF50494">
    <property type="entry name" value="Trypsin-like serine proteases"/>
    <property type="match status" value="1"/>
</dbReference>
<dbReference type="CDD" id="cd00190">
    <property type="entry name" value="Tryp_SPc"/>
    <property type="match status" value="1"/>
</dbReference>
<evidence type="ECO:0000313" key="10">
    <source>
        <dbReference type="Proteomes" id="UP000007635"/>
    </source>
</evidence>
<dbReference type="Pfam" id="PF00089">
    <property type="entry name" value="Trypsin"/>
    <property type="match status" value="2"/>
</dbReference>
<protein>
    <submittedName>
        <fullName evidence="9">Ovochymase 2</fullName>
    </submittedName>
</protein>
<evidence type="ECO:0000256" key="7">
    <source>
        <dbReference type="SAM" id="SignalP"/>
    </source>
</evidence>
<evidence type="ECO:0000256" key="4">
    <source>
        <dbReference type="ARBA" id="ARBA00023157"/>
    </source>
</evidence>
<dbReference type="InterPro" id="IPR001254">
    <property type="entry name" value="Trypsin_dom"/>
</dbReference>
<reference evidence="9" key="3">
    <citation type="submission" date="2025-09" db="UniProtKB">
        <authorList>
            <consortium name="Ensembl"/>
        </authorList>
    </citation>
    <scope>IDENTIFICATION</scope>
</reference>
<evidence type="ECO:0000313" key="9">
    <source>
        <dbReference type="Ensembl" id="ENSGACP00000055240.1"/>
    </source>
</evidence>
<keyword evidence="5" id="KW-0325">Glycoprotein</keyword>
<dbReference type="InterPro" id="IPR001314">
    <property type="entry name" value="Peptidase_S1A"/>
</dbReference>
<evidence type="ECO:0000256" key="6">
    <source>
        <dbReference type="RuleBase" id="RU363034"/>
    </source>
</evidence>
<dbReference type="PROSITE" id="PS00135">
    <property type="entry name" value="TRYPSIN_SER"/>
    <property type="match status" value="1"/>
</dbReference>
<dbReference type="InterPro" id="IPR033116">
    <property type="entry name" value="TRYPSIN_SER"/>
</dbReference>
<dbReference type="GO" id="GO:0005576">
    <property type="term" value="C:extracellular region"/>
    <property type="evidence" value="ECO:0007669"/>
    <property type="project" value="UniProtKB-SubCell"/>
</dbReference>
<dbReference type="GO" id="GO:0006508">
    <property type="term" value="P:proteolysis"/>
    <property type="evidence" value="ECO:0007669"/>
    <property type="project" value="UniProtKB-KW"/>
</dbReference>
<feature type="chain" id="PRO_5042919058" evidence="7">
    <location>
        <begin position="24"/>
        <end position="301"/>
    </location>
</feature>
<keyword evidence="3 7" id="KW-0732">Signal</keyword>
<keyword evidence="6" id="KW-0645">Protease</keyword>
<sequence length="301" mass="32215">MRTAGHLLPLWIWIHAGINAVTAGSKCGSPRVGSPMGRSLRVVGGAPAIYGSHPWLVSLRNGGSHFCGGAILTHRWILTAAHCLASRSKYCCLSPRRCSMMVNALNAGAVCRCMKVSSPPSRDFLSGVRVAVGEFDQTVDDEEEQVFLIKSVSVHEKYHHALPFSYDIALVELDQHILLGARVQPICLPLPNQSNPPETSCIVGGWGKMKESNFHFVTLLSYQRAAMTFLCAGPEIGGRDPCQGDSGGPLVCPAGSGDWAVLGVTSWGKGCGRSWGNNSSPGGLKTLDHRVTVQEVKPAMK</sequence>
<dbReference type="PROSITE" id="PS00134">
    <property type="entry name" value="TRYPSIN_HIS"/>
    <property type="match status" value="1"/>
</dbReference>
<dbReference type="PANTHER" id="PTHR24253">
    <property type="entry name" value="TRANSMEMBRANE PROTEASE SERINE"/>
    <property type="match status" value="1"/>
</dbReference>